<organism evidence="1">
    <name type="scientific">hydrothermal vent metagenome</name>
    <dbReference type="NCBI Taxonomy" id="652676"/>
    <lineage>
        <taxon>unclassified sequences</taxon>
        <taxon>metagenomes</taxon>
        <taxon>ecological metagenomes</taxon>
    </lineage>
</organism>
<dbReference type="EMBL" id="UOES01000003">
    <property type="protein sequence ID" value="VAW25699.1"/>
    <property type="molecule type" value="Genomic_DNA"/>
</dbReference>
<proteinExistence type="predicted"/>
<gene>
    <name evidence="1" type="ORF">MNBD_BACTEROID06-1258</name>
</gene>
<sequence length="67" mass="8090">MVFMANLFLLKQKVEHRQEAPLMSIRDARILVVVSLFGTEQDMEMRLEQMKIRHEVRQKDIDRNFKT</sequence>
<evidence type="ECO:0000313" key="1">
    <source>
        <dbReference type="EMBL" id="VAW25699.1"/>
    </source>
</evidence>
<protein>
    <submittedName>
        <fullName evidence="1">Uncharacterized protein</fullName>
    </submittedName>
</protein>
<accession>A0A3B0UMC8</accession>
<name>A0A3B0UMC8_9ZZZZ</name>
<dbReference type="AlphaFoldDB" id="A0A3B0UMC8"/>
<reference evidence="1" key="1">
    <citation type="submission" date="2018-06" db="EMBL/GenBank/DDBJ databases">
        <authorList>
            <person name="Zhirakovskaya E."/>
        </authorList>
    </citation>
    <scope>NUCLEOTIDE SEQUENCE</scope>
</reference>